<gene>
    <name evidence="2" type="ORF">JOC86_003722</name>
</gene>
<keyword evidence="3" id="KW-1185">Reference proteome</keyword>
<feature type="transmembrane region" description="Helical" evidence="1">
    <location>
        <begin position="34"/>
        <end position="57"/>
    </location>
</feature>
<evidence type="ECO:0000313" key="2">
    <source>
        <dbReference type="EMBL" id="MBM7587149.1"/>
    </source>
</evidence>
<reference evidence="2 3" key="1">
    <citation type="submission" date="2021-01" db="EMBL/GenBank/DDBJ databases">
        <title>Genomic Encyclopedia of Type Strains, Phase IV (KMG-IV): sequencing the most valuable type-strain genomes for metagenomic binning, comparative biology and taxonomic classification.</title>
        <authorList>
            <person name="Goeker M."/>
        </authorList>
    </citation>
    <scope>NUCLEOTIDE SEQUENCE [LARGE SCALE GENOMIC DNA]</scope>
    <source>
        <strain evidence="2 3">DSM 24834</strain>
    </source>
</reference>
<sequence length="70" mass="8376">MGLLFEDASNQSKYQKILVNAFFFILVSDQINNFLLHLSWLSMIFVCSYFVFIILFIKEVIRRNHNKDKN</sequence>
<evidence type="ECO:0000313" key="3">
    <source>
        <dbReference type="Proteomes" id="UP001646157"/>
    </source>
</evidence>
<protein>
    <submittedName>
        <fullName evidence="2">Uncharacterized protein</fullName>
    </submittedName>
</protein>
<keyword evidence="1" id="KW-0812">Transmembrane</keyword>
<evidence type="ECO:0000256" key="1">
    <source>
        <dbReference type="SAM" id="Phobius"/>
    </source>
</evidence>
<proteinExistence type="predicted"/>
<dbReference type="Proteomes" id="UP001646157">
    <property type="component" value="Unassembled WGS sequence"/>
</dbReference>
<keyword evidence="1" id="KW-0472">Membrane</keyword>
<accession>A0ABS2NHA7</accession>
<comment type="caution">
    <text evidence="2">The sequence shown here is derived from an EMBL/GenBank/DDBJ whole genome shotgun (WGS) entry which is preliminary data.</text>
</comment>
<name>A0ABS2NHA7_9BACI</name>
<organism evidence="2 3">
    <name type="scientific">Rossellomorea pakistanensis</name>
    <dbReference type="NCBI Taxonomy" id="992288"/>
    <lineage>
        <taxon>Bacteria</taxon>
        <taxon>Bacillati</taxon>
        <taxon>Bacillota</taxon>
        <taxon>Bacilli</taxon>
        <taxon>Bacillales</taxon>
        <taxon>Bacillaceae</taxon>
        <taxon>Rossellomorea</taxon>
    </lineage>
</organism>
<keyword evidence="1" id="KW-1133">Transmembrane helix</keyword>
<dbReference type="EMBL" id="JAFBDZ010000004">
    <property type="protein sequence ID" value="MBM7587149.1"/>
    <property type="molecule type" value="Genomic_DNA"/>
</dbReference>